<dbReference type="GO" id="GO:0006552">
    <property type="term" value="P:L-leucine catabolic process"/>
    <property type="evidence" value="ECO:0007669"/>
    <property type="project" value="TreeGrafter"/>
</dbReference>
<evidence type="ECO:0000256" key="2">
    <source>
        <dbReference type="ARBA" id="ARBA00022723"/>
    </source>
</evidence>
<reference evidence="5 6" key="1">
    <citation type="journal article" date="2017" name="Nat. Commun.">
        <title>In situ click chemistry generation of cyclooxygenase-2 inhibitors.</title>
        <authorList>
            <person name="Bhardwaj A."/>
            <person name="Kaur J."/>
            <person name="Wuest M."/>
            <person name="Wuest F."/>
        </authorList>
    </citation>
    <scope>NUCLEOTIDE SEQUENCE [LARGE SCALE GENOMIC DNA]</scope>
    <source>
        <strain evidence="5">S2_012_000_R3_94</strain>
    </source>
</reference>
<sequence length="314" mass="33484">MDPQVLFPKGRVVLRELGMRDGLQLTSQYPDTAQKLEWLRREYAAGVRHFEVGSFLPAARFPQFADLRQMIAAVDDLTGAFSTALTLNERGVADALQTTVDEIVFVLSATESHSLANTRRSRDEAVQMLARVDAQRRDGRADPPVLTAGIAMAFGCSLEGDVDPREVLRLSEAAKKAGADVIAVADTVGFGGPSQVAHMARELRRLLGDDQPISMHFHDTRGLAIANCAAALDNGVMILDGCLGGLGGCPFAPGATGNTVFEDMVFLCDTMGFETGIDVPALAAAREIVEAAMPDEPLHGALARAGLPRVLEDA</sequence>
<keyword evidence="3 5" id="KW-0456">Lyase</keyword>
<comment type="similarity">
    <text evidence="1">Belongs to the HMG-CoA lyase family.</text>
</comment>
<dbReference type="Proteomes" id="UP000315344">
    <property type="component" value="Unassembled WGS sequence"/>
</dbReference>
<dbReference type="AlphaFoldDB" id="A0A533I5M9"/>
<dbReference type="InterPro" id="IPR013785">
    <property type="entry name" value="Aldolase_TIM"/>
</dbReference>
<dbReference type="GO" id="GO:0046872">
    <property type="term" value="F:metal ion binding"/>
    <property type="evidence" value="ECO:0007669"/>
    <property type="project" value="UniProtKB-KW"/>
</dbReference>
<dbReference type="PANTHER" id="PTHR42738:SF7">
    <property type="entry name" value="HYDROXYMETHYLGLUTARYL-COA LYASE"/>
    <property type="match status" value="1"/>
</dbReference>
<evidence type="ECO:0000256" key="1">
    <source>
        <dbReference type="ARBA" id="ARBA00009405"/>
    </source>
</evidence>
<evidence type="ECO:0000313" key="5">
    <source>
        <dbReference type="EMBL" id="TKW66939.1"/>
    </source>
</evidence>
<gene>
    <name evidence="5" type="ORF">DI616_07635</name>
</gene>
<dbReference type="EMBL" id="VAFL01000005">
    <property type="protein sequence ID" value="TKW66939.1"/>
    <property type="molecule type" value="Genomic_DNA"/>
</dbReference>
<dbReference type="InterPro" id="IPR043594">
    <property type="entry name" value="HMGL"/>
</dbReference>
<protein>
    <submittedName>
        <fullName evidence="5">Hydroxymethylglutaryl-CoA lyase</fullName>
    </submittedName>
</protein>
<dbReference type="PROSITE" id="PS50991">
    <property type="entry name" value="PYR_CT"/>
    <property type="match status" value="1"/>
</dbReference>
<dbReference type="Pfam" id="PF00682">
    <property type="entry name" value="HMGL-like"/>
    <property type="match status" value="1"/>
</dbReference>
<evidence type="ECO:0000313" key="6">
    <source>
        <dbReference type="Proteomes" id="UP000315344"/>
    </source>
</evidence>
<dbReference type="GO" id="GO:0004419">
    <property type="term" value="F:hydroxymethylglutaryl-CoA lyase activity"/>
    <property type="evidence" value="ECO:0007669"/>
    <property type="project" value="TreeGrafter"/>
</dbReference>
<feature type="domain" description="Pyruvate carboxyltransferase" evidence="4">
    <location>
        <begin position="12"/>
        <end position="283"/>
    </location>
</feature>
<keyword evidence="2" id="KW-0479">Metal-binding</keyword>
<dbReference type="SUPFAM" id="SSF51569">
    <property type="entry name" value="Aldolase"/>
    <property type="match status" value="1"/>
</dbReference>
<proteinExistence type="inferred from homology"/>
<dbReference type="GO" id="GO:0046951">
    <property type="term" value="P:ketone body biosynthetic process"/>
    <property type="evidence" value="ECO:0007669"/>
    <property type="project" value="TreeGrafter"/>
</dbReference>
<accession>A0A533I5M9</accession>
<name>A0A533I5M9_PARDE</name>
<dbReference type="InterPro" id="IPR000891">
    <property type="entry name" value="PYR_CT"/>
</dbReference>
<dbReference type="PANTHER" id="PTHR42738">
    <property type="entry name" value="HYDROXYMETHYLGLUTARYL-COA LYASE"/>
    <property type="match status" value="1"/>
</dbReference>
<comment type="caution">
    <text evidence="5">The sequence shown here is derived from an EMBL/GenBank/DDBJ whole genome shotgun (WGS) entry which is preliminary data.</text>
</comment>
<dbReference type="Gene3D" id="3.20.20.70">
    <property type="entry name" value="Aldolase class I"/>
    <property type="match status" value="1"/>
</dbReference>
<evidence type="ECO:0000259" key="4">
    <source>
        <dbReference type="PROSITE" id="PS50991"/>
    </source>
</evidence>
<evidence type="ECO:0000256" key="3">
    <source>
        <dbReference type="ARBA" id="ARBA00023239"/>
    </source>
</evidence>
<organism evidence="5 6">
    <name type="scientific">Paracoccus denitrificans</name>
    <dbReference type="NCBI Taxonomy" id="266"/>
    <lineage>
        <taxon>Bacteria</taxon>
        <taxon>Pseudomonadati</taxon>
        <taxon>Pseudomonadota</taxon>
        <taxon>Alphaproteobacteria</taxon>
        <taxon>Rhodobacterales</taxon>
        <taxon>Paracoccaceae</taxon>
        <taxon>Paracoccus</taxon>
    </lineage>
</organism>